<dbReference type="AlphaFoldDB" id="A0A9D2DCW1"/>
<evidence type="ECO:0000313" key="2">
    <source>
        <dbReference type="EMBL" id="HIZ14662.1"/>
    </source>
</evidence>
<evidence type="ECO:0000313" key="3">
    <source>
        <dbReference type="Proteomes" id="UP000824014"/>
    </source>
</evidence>
<keyword evidence="1" id="KW-1133">Transmembrane helix</keyword>
<dbReference type="EMBL" id="DXCC01000005">
    <property type="protein sequence ID" value="HIZ14662.1"/>
    <property type="molecule type" value="Genomic_DNA"/>
</dbReference>
<evidence type="ECO:0008006" key="4">
    <source>
        <dbReference type="Google" id="ProtNLM"/>
    </source>
</evidence>
<feature type="transmembrane region" description="Helical" evidence="1">
    <location>
        <begin position="136"/>
        <end position="162"/>
    </location>
</feature>
<evidence type="ECO:0000256" key="1">
    <source>
        <dbReference type="SAM" id="Phobius"/>
    </source>
</evidence>
<dbReference type="Proteomes" id="UP000824014">
    <property type="component" value="Unassembled WGS sequence"/>
</dbReference>
<protein>
    <recommendedName>
        <fullName evidence="4">DUF5362 domain-containing protein</fullName>
    </recommendedName>
</protein>
<proteinExistence type="predicted"/>
<feature type="transmembrane region" description="Helical" evidence="1">
    <location>
        <begin position="33"/>
        <end position="61"/>
    </location>
</feature>
<organism evidence="2 3">
    <name type="scientific">Candidatus Tidjanibacter faecipullorum</name>
    <dbReference type="NCBI Taxonomy" id="2838766"/>
    <lineage>
        <taxon>Bacteria</taxon>
        <taxon>Pseudomonadati</taxon>
        <taxon>Bacteroidota</taxon>
        <taxon>Bacteroidia</taxon>
        <taxon>Bacteroidales</taxon>
        <taxon>Rikenellaceae</taxon>
        <taxon>Tidjanibacter</taxon>
    </lineage>
</organism>
<name>A0A9D2DCW1_9BACT</name>
<keyword evidence="1" id="KW-0472">Membrane</keyword>
<feature type="transmembrane region" description="Helical" evidence="1">
    <location>
        <begin position="81"/>
        <end position="105"/>
    </location>
</feature>
<reference evidence="2" key="2">
    <citation type="submission" date="2021-04" db="EMBL/GenBank/DDBJ databases">
        <authorList>
            <person name="Gilroy R."/>
        </authorList>
    </citation>
    <scope>NUCLEOTIDE SEQUENCE</scope>
    <source>
        <strain evidence="2">ChiHjej11B10-19426</strain>
    </source>
</reference>
<accession>A0A9D2DCW1</accession>
<sequence length="163" mass="17935">MEIVRPEFETNKELKLNVIAAENVRQAMWWARFMAIVGFFVTGLLAVFALGCMIGGASWGYAMNSLFLQGAGSYGYDYMGAPFVILGVVYLIIAVISFFQAYFLYVAADKVRRALTVSDESLLAQGMLNLKRYFQLVGILTLIGVACMFLGVLIAIVTFIALA</sequence>
<gene>
    <name evidence="2" type="ORF">H9816_01925</name>
</gene>
<dbReference type="InterPro" id="IPR035287">
    <property type="entry name" value="DUF5362"/>
</dbReference>
<comment type="caution">
    <text evidence="2">The sequence shown here is derived from an EMBL/GenBank/DDBJ whole genome shotgun (WGS) entry which is preliminary data.</text>
</comment>
<keyword evidence="1" id="KW-0812">Transmembrane</keyword>
<reference evidence="2" key="1">
    <citation type="journal article" date="2021" name="PeerJ">
        <title>Extensive microbial diversity within the chicken gut microbiome revealed by metagenomics and culture.</title>
        <authorList>
            <person name="Gilroy R."/>
            <person name="Ravi A."/>
            <person name="Getino M."/>
            <person name="Pursley I."/>
            <person name="Horton D.L."/>
            <person name="Alikhan N.F."/>
            <person name="Baker D."/>
            <person name="Gharbi K."/>
            <person name="Hall N."/>
            <person name="Watson M."/>
            <person name="Adriaenssens E.M."/>
            <person name="Foster-Nyarko E."/>
            <person name="Jarju S."/>
            <person name="Secka A."/>
            <person name="Antonio M."/>
            <person name="Oren A."/>
            <person name="Chaudhuri R.R."/>
            <person name="La Ragione R."/>
            <person name="Hildebrand F."/>
            <person name="Pallen M.J."/>
        </authorList>
    </citation>
    <scope>NUCLEOTIDE SEQUENCE</scope>
    <source>
        <strain evidence="2">ChiHjej11B10-19426</strain>
    </source>
</reference>
<dbReference type="Pfam" id="PF17319">
    <property type="entry name" value="DUF5362"/>
    <property type="match status" value="1"/>
</dbReference>